<proteinExistence type="predicted"/>
<evidence type="ECO:0000313" key="1">
    <source>
        <dbReference type="EMBL" id="KAK7260374.1"/>
    </source>
</evidence>
<evidence type="ECO:0000313" key="2">
    <source>
        <dbReference type="Proteomes" id="UP001372338"/>
    </source>
</evidence>
<dbReference type="AlphaFoldDB" id="A0AAN9ENJ6"/>
<accession>A0AAN9ENJ6</accession>
<comment type="caution">
    <text evidence="1">The sequence shown here is derived from an EMBL/GenBank/DDBJ whole genome shotgun (WGS) entry which is preliminary data.</text>
</comment>
<protein>
    <submittedName>
        <fullName evidence="1">Uncharacterized protein</fullName>
    </submittedName>
</protein>
<dbReference type="Proteomes" id="UP001372338">
    <property type="component" value="Unassembled WGS sequence"/>
</dbReference>
<name>A0AAN9ENJ6_CROPI</name>
<organism evidence="1 2">
    <name type="scientific">Crotalaria pallida</name>
    <name type="common">Smooth rattlebox</name>
    <name type="synonym">Crotalaria striata</name>
    <dbReference type="NCBI Taxonomy" id="3830"/>
    <lineage>
        <taxon>Eukaryota</taxon>
        <taxon>Viridiplantae</taxon>
        <taxon>Streptophyta</taxon>
        <taxon>Embryophyta</taxon>
        <taxon>Tracheophyta</taxon>
        <taxon>Spermatophyta</taxon>
        <taxon>Magnoliopsida</taxon>
        <taxon>eudicotyledons</taxon>
        <taxon>Gunneridae</taxon>
        <taxon>Pentapetalae</taxon>
        <taxon>rosids</taxon>
        <taxon>fabids</taxon>
        <taxon>Fabales</taxon>
        <taxon>Fabaceae</taxon>
        <taxon>Papilionoideae</taxon>
        <taxon>50 kb inversion clade</taxon>
        <taxon>genistoids sensu lato</taxon>
        <taxon>core genistoids</taxon>
        <taxon>Crotalarieae</taxon>
        <taxon>Crotalaria</taxon>
    </lineage>
</organism>
<gene>
    <name evidence="1" type="ORF">RIF29_26366</name>
</gene>
<dbReference type="EMBL" id="JAYWIO010000005">
    <property type="protein sequence ID" value="KAK7260374.1"/>
    <property type="molecule type" value="Genomic_DNA"/>
</dbReference>
<sequence length="107" mass="12037">MMRCSDEWELHKYSLEQEYGTTALLWLAYASDKTRFELESRPFCLEDWALCYGGGSLSAEICGYSSLSKDEEWDDIGASSEEVESKFVFAESPKVESESAAEDGPSH</sequence>
<keyword evidence="2" id="KW-1185">Reference proteome</keyword>
<reference evidence="1 2" key="1">
    <citation type="submission" date="2024-01" db="EMBL/GenBank/DDBJ databases">
        <title>The genomes of 5 underutilized Papilionoideae crops provide insights into root nodulation and disease resistanc.</title>
        <authorList>
            <person name="Yuan L."/>
        </authorList>
    </citation>
    <scope>NUCLEOTIDE SEQUENCE [LARGE SCALE GENOMIC DNA]</scope>
    <source>
        <strain evidence="1">ZHUSHIDOU_FW_LH</strain>
        <tissue evidence="1">Leaf</tissue>
    </source>
</reference>